<evidence type="ECO:0000313" key="7">
    <source>
        <dbReference type="EMBL" id="SFC05521.1"/>
    </source>
</evidence>
<keyword evidence="4 5" id="KW-0472">Membrane</keyword>
<accession>A0A1I1G1Y5</accession>
<dbReference type="GO" id="GO:0005886">
    <property type="term" value="C:plasma membrane"/>
    <property type="evidence" value="ECO:0007669"/>
    <property type="project" value="UniProtKB-SubCell"/>
</dbReference>
<dbReference type="EMBL" id="FOLI01000004">
    <property type="protein sequence ID" value="SFC05521.1"/>
    <property type="molecule type" value="Genomic_DNA"/>
</dbReference>
<keyword evidence="5" id="KW-0813">Transport</keyword>
<proteinExistence type="inferred from homology"/>
<evidence type="ECO:0000256" key="3">
    <source>
        <dbReference type="ARBA" id="ARBA00022989"/>
    </source>
</evidence>
<keyword evidence="3 5" id="KW-1133">Transmembrane helix</keyword>
<feature type="transmembrane region" description="Helical" evidence="5">
    <location>
        <begin position="259"/>
        <end position="278"/>
    </location>
</feature>
<feature type="transmembrane region" description="Helical" evidence="5">
    <location>
        <begin position="144"/>
        <end position="163"/>
    </location>
</feature>
<comment type="similarity">
    <text evidence="5">Belongs to the ABC-2 integral membrane protein family.</text>
</comment>
<gene>
    <name evidence="7" type="ORF">SAMN05660453_0942</name>
</gene>
<feature type="transmembrane region" description="Helical" evidence="5">
    <location>
        <begin position="105"/>
        <end position="129"/>
    </location>
</feature>
<feature type="domain" description="ABC transmembrane type-2" evidence="6">
    <location>
        <begin position="17"/>
        <end position="278"/>
    </location>
</feature>
<sequence>MFSLVKRNLMLYFRNRSGVFFSLFGALISFVLYLVFLKQTIKSSWSAIPDAFQLLDNWLIAGTLTITAITTSLTALSQMVKDEEQKIDLDLRLTDIGPLAVRSSYLIAAAFIAFIMQAIVYVVMVAYFAVTDSLAFQIQVLPELILIMALSALLSTAINAIIVNFIHSVDSLGKLASLVGTASGFLVGTYVPIGTLPDFAQLLMKLTPGTYIASLYRQTLMTPKLNDVFAHASTQLTQFERSMGVKIEWSGLLTQGQSYLIVIAVLIVSAGILSIQSLKKGRYA</sequence>
<feature type="transmembrane region" description="Helical" evidence="5">
    <location>
        <begin position="57"/>
        <end position="76"/>
    </location>
</feature>
<feature type="transmembrane region" description="Helical" evidence="5">
    <location>
        <begin position="20"/>
        <end position="37"/>
    </location>
</feature>
<dbReference type="InterPro" id="IPR013525">
    <property type="entry name" value="ABC2_TM"/>
</dbReference>
<protein>
    <recommendedName>
        <fullName evidence="5">Transport permease protein</fullName>
    </recommendedName>
</protein>
<feature type="transmembrane region" description="Helical" evidence="5">
    <location>
        <begin position="175"/>
        <end position="193"/>
    </location>
</feature>
<dbReference type="InterPro" id="IPR047817">
    <property type="entry name" value="ABC2_TM_bact-type"/>
</dbReference>
<dbReference type="PANTHER" id="PTHR43229:SF2">
    <property type="entry name" value="NODULATION PROTEIN J"/>
    <property type="match status" value="1"/>
</dbReference>
<evidence type="ECO:0000256" key="2">
    <source>
        <dbReference type="ARBA" id="ARBA00022692"/>
    </source>
</evidence>
<organism evidence="7 8">
    <name type="scientific">Fructobacillus durionis</name>
    <dbReference type="NCBI Taxonomy" id="283737"/>
    <lineage>
        <taxon>Bacteria</taxon>
        <taxon>Bacillati</taxon>
        <taxon>Bacillota</taxon>
        <taxon>Bacilli</taxon>
        <taxon>Lactobacillales</taxon>
        <taxon>Lactobacillaceae</taxon>
        <taxon>Fructobacillus</taxon>
    </lineage>
</organism>
<dbReference type="OrthoDB" id="162334at2"/>
<dbReference type="STRING" id="283737.SAMN05660453_0942"/>
<keyword evidence="2 5" id="KW-0812">Transmembrane</keyword>
<keyword evidence="5" id="KW-1003">Cell membrane</keyword>
<dbReference type="PANTHER" id="PTHR43229">
    <property type="entry name" value="NODULATION PROTEIN J"/>
    <property type="match status" value="1"/>
</dbReference>
<evidence type="ECO:0000256" key="1">
    <source>
        <dbReference type="ARBA" id="ARBA00004141"/>
    </source>
</evidence>
<keyword evidence="8" id="KW-1185">Reference proteome</keyword>
<dbReference type="RefSeq" id="WP_091502516.1">
    <property type="nucleotide sequence ID" value="NZ_FOLI01000004.1"/>
</dbReference>
<evidence type="ECO:0000259" key="6">
    <source>
        <dbReference type="PROSITE" id="PS51012"/>
    </source>
</evidence>
<evidence type="ECO:0000256" key="5">
    <source>
        <dbReference type="RuleBase" id="RU361157"/>
    </source>
</evidence>
<dbReference type="AlphaFoldDB" id="A0A1I1G1Y5"/>
<evidence type="ECO:0000256" key="4">
    <source>
        <dbReference type="ARBA" id="ARBA00023136"/>
    </source>
</evidence>
<dbReference type="Proteomes" id="UP000199376">
    <property type="component" value="Unassembled WGS sequence"/>
</dbReference>
<name>A0A1I1G1Y5_9LACO</name>
<comment type="subcellular location">
    <subcellularLocation>
        <location evidence="5">Cell membrane</location>
        <topology evidence="5">Multi-pass membrane protein</topology>
    </subcellularLocation>
    <subcellularLocation>
        <location evidence="1">Membrane</location>
        <topology evidence="1">Multi-pass membrane protein</topology>
    </subcellularLocation>
</comment>
<dbReference type="PROSITE" id="PS51012">
    <property type="entry name" value="ABC_TM2"/>
    <property type="match status" value="1"/>
</dbReference>
<dbReference type="GO" id="GO:0140359">
    <property type="term" value="F:ABC-type transporter activity"/>
    <property type="evidence" value="ECO:0007669"/>
    <property type="project" value="InterPro"/>
</dbReference>
<reference evidence="7 8" key="1">
    <citation type="submission" date="2016-10" db="EMBL/GenBank/DDBJ databases">
        <authorList>
            <person name="de Groot N.N."/>
        </authorList>
    </citation>
    <scope>NUCLEOTIDE SEQUENCE [LARGE SCALE GENOMIC DNA]</scope>
    <source>
        <strain evidence="7 8">DSM 19113</strain>
    </source>
</reference>
<dbReference type="Pfam" id="PF01061">
    <property type="entry name" value="ABC2_membrane"/>
    <property type="match status" value="1"/>
</dbReference>
<dbReference type="InterPro" id="IPR051784">
    <property type="entry name" value="Nod_factor_ABC_transporter"/>
</dbReference>
<evidence type="ECO:0000313" key="8">
    <source>
        <dbReference type="Proteomes" id="UP000199376"/>
    </source>
</evidence>